<protein>
    <submittedName>
        <fullName evidence="2">Uncharacterized protein</fullName>
    </submittedName>
</protein>
<feature type="region of interest" description="Disordered" evidence="1">
    <location>
        <begin position="196"/>
        <end position="220"/>
    </location>
</feature>
<dbReference type="EMBL" id="CAJJDM010000083">
    <property type="protein sequence ID" value="CAD8088319.1"/>
    <property type="molecule type" value="Genomic_DNA"/>
</dbReference>
<sequence>MSIQAVNYEVEDMGRYFKSSKKKYKWTFMLEDKQHMLELEFSYLSGKRRLVLDGRVLHESMMLTSSFQYPFTLEGFALNVIQQGDAFELRINNKVFSHLYTQQKTQNEFVYDEKLNTNNKTDNNFYSEPPNFNTQFSNNNNFQNNSQKINLNIKFENHKDLNPIQQKPSITQQTKTSTTFGQPGAFEEFEQFGQVSKTSNNPFGDSFQVQGFQQGQTTQQQQKKVDLLNLDDDIPQQKPIITQDQEPLFQQQQQQQQQTINPQQTNLFDAFGNGWNQQQQQQQPQQQQQQPQQQQNLFQQTNQISQPFDAFNSIPQNTQGFQNQQIQGGFQNSQAFGQEFPQAPQQQQNLNILNLYGNQQPVVGNLAYSAFPQVQQYNQPVPQSQPTPFDLFK</sequence>
<evidence type="ECO:0000313" key="2">
    <source>
        <dbReference type="EMBL" id="CAD8088319.1"/>
    </source>
</evidence>
<keyword evidence="3" id="KW-1185">Reference proteome</keyword>
<dbReference type="AlphaFoldDB" id="A0A8S1NAQ7"/>
<evidence type="ECO:0000313" key="3">
    <source>
        <dbReference type="Proteomes" id="UP000688137"/>
    </source>
</evidence>
<name>A0A8S1NAQ7_PARPR</name>
<feature type="compositionally biased region" description="Low complexity" evidence="1">
    <location>
        <begin position="277"/>
        <end position="295"/>
    </location>
</feature>
<organism evidence="2 3">
    <name type="scientific">Paramecium primaurelia</name>
    <dbReference type="NCBI Taxonomy" id="5886"/>
    <lineage>
        <taxon>Eukaryota</taxon>
        <taxon>Sar</taxon>
        <taxon>Alveolata</taxon>
        <taxon>Ciliophora</taxon>
        <taxon>Intramacronucleata</taxon>
        <taxon>Oligohymenophorea</taxon>
        <taxon>Peniculida</taxon>
        <taxon>Parameciidae</taxon>
        <taxon>Paramecium</taxon>
    </lineage>
</organism>
<dbReference type="OMA" id="YSEPPNF"/>
<feature type="region of interest" description="Disordered" evidence="1">
    <location>
        <begin position="275"/>
        <end position="297"/>
    </location>
</feature>
<proteinExistence type="predicted"/>
<evidence type="ECO:0000256" key="1">
    <source>
        <dbReference type="SAM" id="MobiDB-lite"/>
    </source>
</evidence>
<accession>A0A8S1NAQ7</accession>
<gene>
    <name evidence="2" type="ORF">PPRIM_AZ9-3.1.T0800196</name>
</gene>
<reference evidence="2" key="1">
    <citation type="submission" date="2021-01" db="EMBL/GenBank/DDBJ databases">
        <authorList>
            <consortium name="Genoscope - CEA"/>
            <person name="William W."/>
        </authorList>
    </citation>
    <scope>NUCLEOTIDE SEQUENCE</scope>
</reference>
<dbReference type="Proteomes" id="UP000688137">
    <property type="component" value="Unassembled WGS sequence"/>
</dbReference>
<comment type="caution">
    <text evidence="2">The sequence shown here is derived from an EMBL/GenBank/DDBJ whole genome shotgun (WGS) entry which is preliminary data.</text>
</comment>
<feature type="compositionally biased region" description="Low complexity" evidence="1">
    <location>
        <begin position="207"/>
        <end position="220"/>
    </location>
</feature>